<dbReference type="SUPFAM" id="SSF56059">
    <property type="entry name" value="Glutathione synthetase ATP-binding domain-like"/>
    <property type="match status" value="1"/>
</dbReference>
<dbReference type="AlphaFoldDB" id="A0A5B0EKH6"/>
<dbReference type="GO" id="GO:0005524">
    <property type="term" value="F:ATP binding"/>
    <property type="evidence" value="ECO:0007669"/>
    <property type="project" value="UniProtKB-UniRule"/>
</dbReference>
<dbReference type="InterPro" id="IPR011761">
    <property type="entry name" value="ATP-grasp"/>
</dbReference>
<evidence type="ECO:0000313" key="3">
    <source>
        <dbReference type="EMBL" id="KAA0979293.1"/>
    </source>
</evidence>
<evidence type="ECO:0000313" key="4">
    <source>
        <dbReference type="Proteomes" id="UP000323856"/>
    </source>
</evidence>
<dbReference type="RefSeq" id="WP_149618556.1">
    <property type="nucleotide sequence ID" value="NZ_VOBL01000002.1"/>
</dbReference>
<accession>A0A5B0EKH6</accession>
<comment type="caution">
    <text evidence="3">The sequence shown here is derived from an EMBL/GenBank/DDBJ whole genome shotgun (WGS) entry which is preliminary data.</text>
</comment>
<dbReference type="EMBL" id="VOBL01000002">
    <property type="protein sequence ID" value="KAA0979293.1"/>
    <property type="molecule type" value="Genomic_DNA"/>
</dbReference>
<dbReference type="GO" id="GO:0046872">
    <property type="term" value="F:metal ion binding"/>
    <property type="evidence" value="ECO:0007669"/>
    <property type="project" value="InterPro"/>
</dbReference>
<reference evidence="3 4" key="1">
    <citation type="submission" date="2019-07" db="EMBL/GenBank/DDBJ databases">
        <title>Analysis of the biochemical properties, biological activity and biotechnological potential of siderophores and biosurfactants produced by Antarctic psychrotolerant bacteria.</title>
        <authorList>
            <person name="Styczynski M."/>
            <person name="Krucon T."/>
            <person name="Decewicz P."/>
            <person name="Dziewit L."/>
        </authorList>
    </citation>
    <scope>NUCLEOTIDE SEQUENCE [LARGE SCALE GENOMIC DNA]</scope>
    <source>
        <strain evidence="3 4">ANT_H27</strain>
    </source>
</reference>
<dbReference type="PROSITE" id="PS50975">
    <property type="entry name" value="ATP_GRASP"/>
    <property type="match status" value="1"/>
</dbReference>
<proteinExistence type="predicted"/>
<gene>
    <name evidence="3" type="ORF">FQ154_02365</name>
</gene>
<protein>
    <submittedName>
        <fullName evidence="3">Carbamoyl-phosphate synthase</fullName>
    </submittedName>
</protein>
<evidence type="ECO:0000256" key="1">
    <source>
        <dbReference type="PROSITE-ProRule" id="PRU00409"/>
    </source>
</evidence>
<dbReference type="Gene3D" id="3.30.470.20">
    <property type="entry name" value="ATP-grasp fold, B domain"/>
    <property type="match status" value="1"/>
</dbReference>
<keyword evidence="1" id="KW-0547">Nucleotide-binding</keyword>
<feature type="domain" description="ATP-grasp" evidence="2">
    <location>
        <begin position="131"/>
        <end position="330"/>
    </location>
</feature>
<keyword evidence="1" id="KW-0067">ATP-binding</keyword>
<dbReference type="Proteomes" id="UP000323856">
    <property type="component" value="Unassembled WGS sequence"/>
</dbReference>
<dbReference type="OrthoDB" id="5420347at2"/>
<organism evidence="3 4">
    <name type="scientific">Paeniglutamicibacter gangotriensis</name>
    <dbReference type="NCBI Taxonomy" id="254787"/>
    <lineage>
        <taxon>Bacteria</taxon>
        <taxon>Bacillati</taxon>
        <taxon>Actinomycetota</taxon>
        <taxon>Actinomycetes</taxon>
        <taxon>Micrococcales</taxon>
        <taxon>Micrococcaceae</taxon>
        <taxon>Paeniglutamicibacter</taxon>
    </lineage>
</organism>
<sequence>MSISDSQPFVPVILGGDIGTYSLAREFHEAYGITSVGVPAGGNGVIDNSVALELRPAGSILDEDRVVAHLLALGKELTNDGANPRPLLLCGSLDLHVMLITRRRAELEVYFTIPYVPLEMMEQAALKENFYALCTRLGIPHPFTVSYDPATAPELLPADLPFPLIGKPSDSSTWITAKFAGKQKIHTINSRAELMDLLGKIQTSGYAEPYILQELIPGGDSNMRLCTYFSSQDGTVQFAGYGEVVVEEHSPLVLGNSAAIVTAVDSEVIGHGRRLLEELGWTGFSMFDAKLDPRDGVIKFFELNPRLGRNHYYLTAAGANAARFYVREYLGAEFDSTDLEPGIVRTDRHGVKVLAVEHLYTVLPHHLLRRFLDSEVGAKAAALLKAGKVSNPLRYSAEKHPKRKLFVLLNSVNHYRKYKAFPPRTP</sequence>
<name>A0A5B0EKH6_9MICC</name>
<evidence type="ECO:0000259" key="2">
    <source>
        <dbReference type="PROSITE" id="PS50975"/>
    </source>
</evidence>